<dbReference type="EMBL" id="PDKK01000012">
    <property type="protein sequence ID" value="RXK03472.1"/>
    <property type="molecule type" value="Genomic_DNA"/>
</dbReference>
<proteinExistence type="predicted"/>
<feature type="domain" description="Aminoglycoside phosphotransferase" evidence="1">
    <location>
        <begin position="32"/>
        <end position="217"/>
    </location>
</feature>
<dbReference type="InterPro" id="IPR002575">
    <property type="entry name" value="Aminoglycoside_PTrfase"/>
</dbReference>
<dbReference type="InterPro" id="IPR011009">
    <property type="entry name" value="Kinase-like_dom_sf"/>
</dbReference>
<comment type="caution">
    <text evidence="2">The sequence shown here is derived from an EMBL/GenBank/DDBJ whole genome shotgun (WGS) entry which is preliminary data.</text>
</comment>
<dbReference type="Gene3D" id="3.30.200.20">
    <property type="entry name" value="Phosphorylase Kinase, domain 1"/>
    <property type="match status" value="1"/>
</dbReference>
<evidence type="ECO:0000259" key="1">
    <source>
        <dbReference type="Pfam" id="PF01636"/>
    </source>
</evidence>
<organism evidence="2 3">
    <name type="scientific">Halarcobacter ebronensis</name>
    <dbReference type="NCBI Taxonomy" id="1462615"/>
    <lineage>
        <taxon>Bacteria</taxon>
        <taxon>Pseudomonadati</taxon>
        <taxon>Campylobacterota</taxon>
        <taxon>Epsilonproteobacteria</taxon>
        <taxon>Campylobacterales</taxon>
        <taxon>Arcobacteraceae</taxon>
        <taxon>Halarcobacter</taxon>
    </lineage>
</organism>
<dbReference type="OrthoDB" id="9777460at2"/>
<evidence type="ECO:0000313" key="2">
    <source>
        <dbReference type="EMBL" id="RXK03472.1"/>
    </source>
</evidence>
<protein>
    <recommendedName>
        <fullName evidence="1">Aminoglycoside phosphotransferase domain-containing protein</fullName>
    </recommendedName>
</protein>
<gene>
    <name evidence="2" type="ORF">CRV07_12385</name>
</gene>
<dbReference type="Proteomes" id="UP000289758">
    <property type="component" value="Unassembled WGS sequence"/>
</dbReference>
<sequence length="283" mass="33082">MAVLTKLTIEEINSLIADTNISFNHIFETSTGISDTTYIGVSNSDKYVFKLFENASLRDVKSQIKLLDSIKSLNVPNVLSKDIKLYKNKPFTLFSYIEGSCSYFITLNHLEQITLFLASLHNIKDIRFPKKNIYEISSFNKMLNSLMDNKIKEEIKNKFEKIKGIDLKSSALIHGDLFPDNAKFINGKLSGVYDFTQSCFGNIKFDLAVVVISWCFNEYSFNNLYFEQIIENYNSYSNKKIEKDSMKIYLLYACLYYALQRLYKRREDYDEYLKKYEILEKIL</sequence>
<keyword evidence="3" id="KW-1185">Reference proteome</keyword>
<name>A0A4Q1AU99_9BACT</name>
<dbReference type="Gene3D" id="3.90.1200.10">
    <property type="match status" value="1"/>
</dbReference>
<accession>A0A4Q1AU99</accession>
<dbReference type="SUPFAM" id="SSF56112">
    <property type="entry name" value="Protein kinase-like (PK-like)"/>
    <property type="match status" value="1"/>
</dbReference>
<dbReference type="Pfam" id="PF01636">
    <property type="entry name" value="APH"/>
    <property type="match status" value="1"/>
</dbReference>
<dbReference type="RefSeq" id="WP_129087967.1">
    <property type="nucleotide sequence ID" value="NZ_CP053836.1"/>
</dbReference>
<evidence type="ECO:0000313" key="3">
    <source>
        <dbReference type="Proteomes" id="UP000289758"/>
    </source>
</evidence>
<dbReference type="AlphaFoldDB" id="A0A4Q1AU99"/>
<reference evidence="2 3" key="1">
    <citation type="submission" date="2017-10" db="EMBL/GenBank/DDBJ databases">
        <title>Genomics of the genus Arcobacter.</title>
        <authorList>
            <person name="Perez-Cataluna A."/>
            <person name="Figueras M.J."/>
        </authorList>
    </citation>
    <scope>NUCLEOTIDE SEQUENCE [LARGE SCALE GENOMIC DNA]</scope>
    <source>
        <strain evidence="2 3">CECT 8441</strain>
    </source>
</reference>